<dbReference type="InterPro" id="IPR003439">
    <property type="entry name" value="ABC_transporter-like_ATP-bd"/>
</dbReference>
<feature type="domain" description="ABC transporter" evidence="10">
    <location>
        <begin position="10"/>
        <end position="245"/>
    </location>
</feature>
<keyword evidence="3" id="KW-1003">Cell membrane</keyword>
<gene>
    <name evidence="11" type="ORF">HDE69_000434</name>
</gene>
<dbReference type="CDD" id="cd03216">
    <property type="entry name" value="ABC_Carb_Monos_I"/>
    <property type="match status" value="1"/>
</dbReference>
<evidence type="ECO:0000256" key="4">
    <source>
        <dbReference type="ARBA" id="ARBA00022597"/>
    </source>
</evidence>
<dbReference type="GO" id="GO:0016887">
    <property type="term" value="F:ATP hydrolysis activity"/>
    <property type="evidence" value="ECO:0007669"/>
    <property type="project" value="InterPro"/>
</dbReference>
<evidence type="ECO:0000256" key="1">
    <source>
        <dbReference type="ARBA" id="ARBA00004202"/>
    </source>
</evidence>
<evidence type="ECO:0000313" key="11">
    <source>
        <dbReference type="EMBL" id="MBB5619398.1"/>
    </source>
</evidence>
<keyword evidence="6" id="KW-0547">Nucleotide-binding</keyword>
<keyword evidence="8" id="KW-1278">Translocase</keyword>
<evidence type="ECO:0000259" key="10">
    <source>
        <dbReference type="PROSITE" id="PS50893"/>
    </source>
</evidence>
<keyword evidence="9" id="KW-0472">Membrane</keyword>
<evidence type="ECO:0000256" key="6">
    <source>
        <dbReference type="ARBA" id="ARBA00022741"/>
    </source>
</evidence>
<dbReference type="PANTHER" id="PTHR43790">
    <property type="entry name" value="CARBOHYDRATE TRANSPORT ATP-BINDING PROTEIN MG119-RELATED"/>
    <property type="match status" value="1"/>
</dbReference>
<dbReference type="CDD" id="cd03215">
    <property type="entry name" value="ABC_Carb_Monos_II"/>
    <property type="match status" value="1"/>
</dbReference>
<keyword evidence="5" id="KW-0677">Repeat</keyword>
<dbReference type="PROSITE" id="PS00211">
    <property type="entry name" value="ABC_TRANSPORTER_1"/>
    <property type="match status" value="1"/>
</dbReference>
<dbReference type="Pfam" id="PF00005">
    <property type="entry name" value="ABC_tran"/>
    <property type="match status" value="2"/>
</dbReference>
<evidence type="ECO:0000313" key="12">
    <source>
        <dbReference type="Proteomes" id="UP000537718"/>
    </source>
</evidence>
<dbReference type="GO" id="GO:0005524">
    <property type="term" value="F:ATP binding"/>
    <property type="evidence" value="ECO:0007669"/>
    <property type="project" value="UniProtKB-KW"/>
</dbReference>
<keyword evidence="7 11" id="KW-0067">ATP-binding</keyword>
<dbReference type="Proteomes" id="UP000537718">
    <property type="component" value="Unassembled WGS sequence"/>
</dbReference>
<keyword evidence="4" id="KW-0762">Sugar transport</keyword>
<keyword evidence="2" id="KW-0813">Transport</keyword>
<comment type="subcellular location">
    <subcellularLocation>
        <location evidence="1">Cell membrane</location>
        <topology evidence="1">Peripheral membrane protein</topology>
    </subcellularLocation>
</comment>
<dbReference type="InterPro" id="IPR050107">
    <property type="entry name" value="ABC_carbohydrate_import_ATPase"/>
</dbReference>
<dbReference type="Gene3D" id="3.40.50.300">
    <property type="entry name" value="P-loop containing nucleotide triphosphate hydrolases"/>
    <property type="match status" value="2"/>
</dbReference>
<evidence type="ECO:0000256" key="5">
    <source>
        <dbReference type="ARBA" id="ARBA00022737"/>
    </source>
</evidence>
<dbReference type="EMBL" id="JACHCF010000001">
    <property type="protein sequence ID" value="MBB5619398.1"/>
    <property type="molecule type" value="Genomic_DNA"/>
</dbReference>
<dbReference type="InterPro" id="IPR027417">
    <property type="entry name" value="P-loop_NTPase"/>
</dbReference>
<evidence type="ECO:0000256" key="9">
    <source>
        <dbReference type="ARBA" id="ARBA00023136"/>
    </source>
</evidence>
<dbReference type="SUPFAM" id="SSF52540">
    <property type="entry name" value="P-loop containing nucleoside triphosphate hydrolases"/>
    <property type="match status" value="2"/>
</dbReference>
<protein>
    <submittedName>
        <fullName evidence="11">Ribose transport system ATP-binding protein</fullName>
    </submittedName>
</protein>
<dbReference type="PANTHER" id="PTHR43790:SF3">
    <property type="entry name" value="D-ALLOSE IMPORT ATP-BINDING PROTEIN ALSA-RELATED"/>
    <property type="match status" value="1"/>
</dbReference>
<organism evidence="11 12">
    <name type="scientific">Pedobacter cryoconitis</name>
    <dbReference type="NCBI Taxonomy" id="188932"/>
    <lineage>
        <taxon>Bacteria</taxon>
        <taxon>Pseudomonadati</taxon>
        <taxon>Bacteroidota</taxon>
        <taxon>Sphingobacteriia</taxon>
        <taxon>Sphingobacteriales</taxon>
        <taxon>Sphingobacteriaceae</taxon>
        <taxon>Pedobacter</taxon>
    </lineage>
</organism>
<proteinExistence type="predicted"/>
<evidence type="ECO:0000256" key="2">
    <source>
        <dbReference type="ARBA" id="ARBA00022448"/>
    </source>
</evidence>
<dbReference type="PROSITE" id="PS50893">
    <property type="entry name" value="ABC_TRANSPORTER_2"/>
    <property type="match status" value="2"/>
</dbReference>
<accession>A0A7W8YPF5</accession>
<sequence>MENISLVNRVELRNIAKSFGGISALKDVTLKAMPGEIHALMGENGAGKSTLMKILSGVHQKDKGQIFIDGEEAHIKNTYDSKQLGIGIIYQEFSLVPELSVAENIFLNRLGENGSWLKFDKLKKEAGQLIESIGFNIDPAVKVSSLSIAQQQVVEIAKALSENVKVLILDEPSAVLGPTEVQKLFDTLFKLKSEGVAIIFISHHLSEIFQIADRVTVIKDGASSETLDVASTNKDAIIKMMLGRTLNAMFPPRATVIGQEVLRVEEISIANKVKGVSFAVKEGEVLGIAGLVGSGRTETIRAVFAADQRSGGNIFMYGKKMNFHSPSDAVKHGIGMVPEDRKLQGVILSLPIKQNISLTNFKDISNVSGFINADKETDQTDDLIKKLVIKALSGNLAAGKLSGGNQQKVVLAKWLNTNCKVMIIDEPTRGVDVGAKVEIYTLINELSRQGVATIVISSETAELMGICDRILVMREGKVHGELDKTEFTEENILRLSIGAQ</sequence>
<dbReference type="RefSeq" id="WP_183865543.1">
    <property type="nucleotide sequence ID" value="NZ_JACHCF010000001.1"/>
</dbReference>
<evidence type="ECO:0000256" key="3">
    <source>
        <dbReference type="ARBA" id="ARBA00022475"/>
    </source>
</evidence>
<evidence type="ECO:0000256" key="7">
    <source>
        <dbReference type="ARBA" id="ARBA00022840"/>
    </source>
</evidence>
<dbReference type="InterPro" id="IPR017871">
    <property type="entry name" value="ABC_transporter-like_CS"/>
</dbReference>
<feature type="domain" description="ABC transporter" evidence="10">
    <location>
        <begin position="256"/>
        <end position="500"/>
    </location>
</feature>
<dbReference type="AlphaFoldDB" id="A0A7W8YPF5"/>
<dbReference type="FunFam" id="3.40.50.300:FF:000127">
    <property type="entry name" value="Ribose import ATP-binding protein RbsA"/>
    <property type="match status" value="1"/>
</dbReference>
<dbReference type="GO" id="GO:0005886">
    <property type="term" value="C:plasma membrane"/>
    <property type="evidence" value="ECO:0007669"/>
    <property type="project" value="UniProtKB-SubCell"/>
</dbReference>
<reference evidence="11 12" key="1">
    <citation type="submission" date="2020-08" db="EMBL/GenBank/DDBJ databases">
        <title>Genomic Encyclopedia of Type Strains, Phase IV (KMG-V): Genome sequencing to study the core and pangenomes of soil and plant-associated prokaryotes.</title>
        <authorList>
            <person name="Whitman W."/>
        </authorList>
    </citation>
    <scope>NUCLEOTIDE SEQUENCE [LARGE SCALE GENOMIC DNA]</scope>
    <source>
        <strain evidence="11 12">MP7CTX6</strain>
    </source>
</reference>
<dbReference type="InterPro" id="IPR003593">
    <property type="entry name" value="AAA+_ATPase"/>
</dbReference>
<comment type="caution">
    <text evidence="11">The sequence shown here is derived from an EMBL/GenBank/DDBJ whole genome shotgun (WGS) entry which is preliminary data.</text>
</comment>
<name>A0A7W8YPF5_9SPHI</name>
<dbReference type="SMART" id="SM00382">
    <property type="entry name" value="AAA"/>
    <property type="match status" value="2"/>
</dbReference>
<evidence type="ECO:0000256" key="8">
    <source>
        <dbReference type="ARBA" id="ARBA00022967"/>
    </source>
</evidence>